<dbReference type="SUPFAM" id="SSF141371">
    <property type="entry name" value="PilZ domain-like"/>
    <property type="match status" value="1"/>
</dbReference>
<feature type="domain" description="PilZ" evidence="2">
    <location>
        <begin position="20"/>
        <end position="105"/>
    </location>
</feature>
<dbReference type="Pfam" id="PF07238">
    <property type="entry name" value="PilZ"/>
    <property type="match status" value="1"/>
</dbReference>
<feature type="compositionally biased region" description="Basic and acidic residues" evidence="1">
    <location>
        <begin position="1"/>
        <end position="17"/>
    </location>
</feature>
<feature type="region of interest" description="Disordered" evidence="1">
    <location>
        <begin position="101"/>
        <end position="132"/>
    </location>
</feature>
<dbReference type="Proteomes" id="UP000318681">
    <property type="component" value="Unassembled WGS sequence"/>
</dbReference>
<evidence type="ECO:0000313" key="3">
    <source>
        <dbReference type="EMBL" id="TVV71056.1"/>
    </source>
</evidence>
<proteinExistence type="predicted"/>
<dbReference type="OrthoDB" id="7391081at2"/>
<dbReference type="GO" id="GO:0035438">
    <property type="term" value="F:cyclic-di-GMP binding"/>
    <property type="evidence" value="ECO:0007669"/>
    <property type="project" value="InterPro"/>
</dbReference>
<evidence type="ECO:0000313" key="4">
    <source>
        <dbReference type="Proteomes" id="UP000318681"/>
    </source>
</evidence>
<feature type="compositionally biased region" description="Basic residues" evidence="1">
    <location>
        <begin position="123"/>
        <end position="132"/>
    </location>
</feature>
<protein>
    <submittedName>
        <fullName evidence="3">PilZ domain-containing protein</fullName>
    </submittedName>
</protein>
<reference evidence="3 4" key="1">
    <citation type="submission" date="2019-07" db="EMBL/GenBank/DDBJ databases">
        <title>Sphingomonas solaris sp. nov., isolated from a solar panel from Boston, Massachusetts.</title>
        <authorList>
            <person name="Tanner K."/>
            <person name="Pascual J."/>
            <person name="Mancuso C."/>
            <person name="Pereto J."/>
            <person name="Khalil A."/>
            <person name="Vilanova C."/>
        </authorList>
    </citation>
    <scope>NUCLEOTIDE SEQUENCE [LARGE SCALE GENOMIC DNA]</scope>
    <source>
        <strain evidence="3 4">R4DWN</strain>
    </source>
</reference>
<sequence length="132" mass="14323">MDRHDPDDRAGNDEAAARSRRAAPRDSLLLHATLQRVGDEAPLTIRVRNLSPGGMMAEVGTPFEPGDRIAIDLRGVGPLEGTVAWREIGRVGISFDREIDPHAARKAVTPPRPATTAAPAPPRPRRPRLFGE</sequence>
<dbReference type="InterPro" id="IPR009875">
    <property type="entry name" value="PilZ_domain"/>
</dbReference>
<organism evidence="3 4">
    <name type="scientific">Alterirhizorhabdus solaris</name>
    <dbReference type="NCBI Taxonomy" id="2529389"/>
    <lineage>
        <taxon>Bacteria</taxon>
        <taxon>Pseudomonadati</taxon>
        <taxon>Pseudomonadota</taxon>
        <taxon>Alphaproteobacteria</taxon>
        <taxon>Sphingomonadales</taxon>
        <taxon>Rhizorhabdaceae</taxon>
        <taxon>Alterirhizorhabdus</taxon>
    </lineage>
</organism>
<comment type="caution">
    <text evidence="3">The sequence shown here is derived from an EMBL/GenBank/DDBJ whole genome shotgun (WGS) entry which is preliminary data.</text>
</comment>
<dbReference type="EMBL" id="VNIM01000099">
    <property type="protein sequence ID" value="TVV71056.1"/>
    <property type="molecule type" value="Genomic_DNA"/>
</dbReference>
<accession>A0A558QV85</accession>
<feature type="compositionally biased region" description="Low complexity" evidence="1">
    <location>
        <begin position="106"/>
        <end position="118"/>
    </location>
</feature>
<evidence type="ECO:0000256" key="1">
    <source>
        <dbReference type="SAM" id="MobiDB-lite"/>
    </source>
</evidence>
<feature type="region of interest" description="Disordered" evidence="1">
    <location>
        <begin position="1"/>
        <end position="25"/>
    </location>
</feature>
<name>A0A558QV85_9SPHN</name>
<evidence type="ECO:0000259" key="2">
    <source>
        <dbReference type="Pfam" id="PF07238"/>
    </source>
</evidence>
<dbReference type="AlphaFoldDB" id="A0A558QV85"/>
<keyword evidence="4" id="KW-1185">Reference proteome</keyword>
<dbReference type="RefSeq" id="WP_145154765.1">
    <property type="nucleotide sequence ID" value="NZ_VNIM01000099.1"/>
</dbReference>
<gene>
    <name evidence="3" type="ORF">FOY91_17645</name>
</gene>